<dbReference type="Gene3D" id="2.40.70.10">
    <property type="entry name" value="Acid Proteases"/>
    <property type="match status" value="1"/>
</dbReference>
<gene>
    <name evidence="1" type="ORF">CB5_LOCUS420</name>
</gene>
<protein>
    <submittedName>
        <fullName evidence="1">Uncharacterized protein</fullName>
    </submittedName>
</protein>
<name>A0A6V7NF49_ANACO</name>
<accession>A0A6V7NF49</accession>
<evidence type="ECO:0000313" key="1">
    <source>
        <dbReference type="EMBL" id="CAD1817209.1"/>
    </source>
</evidence>
<dbReference type="InterPro" id="IPR021109">
    <property type="entry name" value="Peptidase_aspartic_dom_sf"/>
</dbReference>
<dbReference type="Pfam" id="PF08284">
    <property type="entry name" value="RVP_2"/>
    <property type="match status" value="1"/>
</dbReference>
<dbReference type="AlphaFoldDB" id="A0A6V7NF49"/>
<proteinExistence type="predicted"/>
<dbReference type="EMBL" id="LR862129">
    <property type="protein sequence ID" value="CAD1817209.1"/>
    <property type="molecule type" value="Genomic_DNA"/>
</dbReference>
<reference evidence="1" key="1">
    <citation type="submission" date="2020-07" db="EMBL/GenBank/DDBJ databases">
        <authorList>
            <person name="Lin J."/>
        </authorList>
    </citation>
    <scope>NUCLEOTIDE SEQUENCE</scope>
</reference>
<organism evidence="1">
    <name type="scientific">Ananas comosus var. bracteatus</name>
    <name type="common">red pineapple</name>
    <dbReference type="NCBI Taxonomy" id="296719"/>
    <lineage>
        <taxon>Eukaryota</taxon>
        <taxon>Viridiplantae</taxon>
        <taxon>Streptophyta</taxon>
        <taxon>Embryophyta</taxon>
        <taxon>Tracheophyta</taxon>
        <taxon>Spermatophyta</taxon>
        <taxon>Magnoliopsida</taxon>
        <taxon>Liliopsida</taxon>
        <taxon>Poales</taxon>
        <taxon>Bromeliaceae</taxon>
        <taxon>Bromelioideae</taxon>
        <taxon>Ananas</taxon>
    </lineage>
</organism>
<sequence length="150" mass="16895">MPLRIETPGGDLEADRCTPLYPVILDDRSFLANLVVLSMKNFDVMLRIDWLTRHHTSIDCERRTVAFNVPDEKVFVYRACKSFYFAMTISSARAKRPMNAGCVAYLASVDVTRRAAPALEKIPVVREFSDIFLAELPECLRTGRSSSSSS</sequence>